<protein>
    <recommendedName>
        <fullName evidence="3">COX assembly mitochondrial protein</fullName>
    </recommendedName>
</protein>
<dbReference type="EMBL" id="OU594949">
    <property type="protein sequence ID" value="CAG9293633.1"/>
    <property type="molecule type" value="Genomic_DNA"/>
</dbReference>
<accession>A0A8J9TFY3</accession>
<organism evidence="4">
    <name type="scientific">Phaeodactylum tricornutum</name>
    <name type="common">Diatom</name>
    <dbReference type="NCBI Taxonomy" id="2850"/>
    <lineage>
        <taxon>Eukaryota</taxon>
        <taxon>Sar</taxon>
        <taxon>Stramenopiles</taxon>
        <taxon>Ochrophyta</taxon>
        <taxon>Bacillariophyta</taxon>
        <taxon>Bacillariophyceae</taxon>
        <taxon>Bacillariophycidae</taxon>
        <taxon>Naviculales</taxon>
        <taxon>Phaeodactylaceae</taxon>
        <taxon>Phaeodactylum</taxon>
    </lineage>
</organism>
<name>A0A8J9TFY3_PHATR</name>
<keyword evidence="3" id="KW-0496">Mitochondrion</keyword>
<evidence type="ECO:0000313" key="4">
    <source>
        <dbReference type="EMBL" id="CAG9293633.1"/>
    </source>
</evidence>
<gene>
    <name evidence="4" type="ORF">PTTT1_LOCUS52098</name>
</gene>
<dbReference type="OMA" id="HECHATT"/>
<sequence length="105" mass="12500">MHPPLDRPHPDCEEQISDLKICHAESWKKYLGRCNNIKVRLDNCLKAEKKRLLDEMNVNLVEQKLKEQDVIKEAFGKSETFEEYLARDRDYQAELSKKRGREQKL</sequence>
<keyword evidence="2" id="KW-1015">Disulfide bond</keyword>
<dbReference type="Proteomes" id="UP000836788">
    <property type="component" value="Chromosome 8"/>
</dbReference>
<dbReference type="Pfam" id="PF08583">
    <property type="entry name" value="Cmc1"/>
    <property type="match status" value="1"/>
</dbReference>
<evidence type="ECO:0000256" key="2">
    <source>
        <dbReference type="ARBA" id="ARBA00023157"/>
    </source>
</evidence>
<evidence type="ECO:0000256" key="3">
    <source>
        <dbReference type="RuleBase" id="RU364104"/>
    </source>
</evidence>
<dbReference type="AlphaFoldDB" id="A0A8J9TFY3"/>
<comment type="similarity">
    <text evidence="1 3">Belongs to the CMC family.</text>
</comment>
<reference evidence="4" key="1">
    <citation type="submission" date="2022-02" db="EMBL/GenBank/DDBJ databases">
        <authorList>
            <person name="Giguere J D."/>
        </authorList>
    </citation>
    <scope>NUCLEOTIDE SEQUENCE</scope>
    <source>
        <strain evidence="4">CCAP 1055/1</strain>
    </source>
</reference>
<dbReference type="GO" id="GO:0005739">
    <property type="term" value="C:mitochondrion"/>
    <property type="evidence" value="ECO:0007669"/>
    <property type="project" value="UniProtKB-SubCell"/>
</dbReference>
<comment type="subcellular location">
    <subcellularLocation>
        <location evidence="3">Mitochondrion</location>
    </subcellularLocation>
</comment>
<evidence type="ECO:0000256" key="1">
    <source>
        <dbReference type="ARBA" id="ARBA00007347"/>
    </source>
</evidence>
<dbReference type="InterPro" id="IPR013892">
    <property type="entry name" value="Cyt_c_biogenesis_Cmc1-like"/>
</dbReference>
<proteinExistence type="inferred from homology"/>